<evidence type="ECO:0000313" key="10">
    <source>
        <dbReference type="EMBL" id="CAE0505384.1"/>
    </source>
</evidence>
<name>A0A7S3R7W3_DUNTE</name>
<evidence type="ECO:0000259" key="9">
    <source>
        <dbReference type="Pfam" id="PF07992"/>
    </source>
</evidence>
<dbReference type="SUPFAM" id="SSF55326">
    <property type="entry name" value="PurM N-terminal domain-like"/>
    <property type="match status" value="1"/>
</dbReference>
<feature type="domain" description="FAD/NAD(P)-binding" evidence="9">
    <location>
        <begin position="7"/>
        <end position="347"/>
    </location>
</feature>
<keyword evidence="3" id="KW-0418">Kinase</keyword>
<dbReference type="Pfam" id="PF00586">
    <property type="entry name" value="AIRS"/>
    <property type="match status" value="1"/>
</dbReference>
<dbReference type="CDD" id="cd02195">
    <property type="entry name" value="SelD"/>
    <property type="match status" value="1"/>
</dbReference>
<dbReference type="GO" id="GO:0004756">
    <property type="term" value="F:selenide, water dikinase activity"/>
    <property type="evidence" value="ECO:0007669"/>
    <property type="project" value="TreeGrafter"/>
</dbReference>
<dbReference type="InterPro" id="IPR036921">
    <property type="entry name" value="PurM-like_N_sf"/>
</dbReference>
<dbReference type="SUPFAM" id="SSF56042">
    <property type="entry name" value="PurM C-terminal domain-like"/>
    <property type="match status" value="1"/>
</dbReference>
<dbReference type="PANTHER" id="PTHR10256:SF0">
    <property type="entry name" value="INACTIVE SELENIDE, WATER DIKINASE-LIKE PROTEIN-RELATED"/>
    <property type="match status" value="1"/>
</dbReference>
<dbReference type="Gene3D" id="3.90.650.10">
    <property type="entry name" value="PurM-like C-terminal domain"/>
    <property type="match status" value="1"/>
</dbReference>
<evidence type="ECO:0000256" key="3">
    <source>
        <dbReference type="ARBA" id="ARBA00022777"/>
    </source>
</evidence>
<feature type="domain" description="PurM-like N-terminal" evidence="7">
    <location>
        <begin position="495"/>
        <end position="605"/>
    </location>
</feature>
<protein>
    <recommendedName>
        <fullName evidence="11">Selenide, water dikinase</fullName>
    </recommendedName>
</protein>
<evidence type="ECO:0000256" key="2">
    <source>
        <dbReference type="ARBA" id="ARBA00022741"/>
    </source>
</evidence>
<gene>
    <name evidence="10" type="ORF">DTER00134_LOCUS20457</name>
</gene>
<organism evidence="10">
    <name type="scientific">Dunaliella tertiolecta</name>
    <name type="common">Green alga</name>
    <dbReference type="NCBI Taxonomy" id="3047"/>
    <lineage>
        <taxon>Eukaryota</taxon>
        <taxon>Viridiplantae</taxon>
        <taxon>Chlorophyta</taxon>
        <taxon>core chlorophytes</taxon>
        <taxon>Chlorophyceae</taxon>
        <taxon>CS clade</taxon>
        <taxon>Chlamydomonadales</taxon>
        <taxon>Dunaliellaceae</taxon>
        <taxon>Dunaliella</taxon>
    </lineage>
</organism>
<dbReference type="GO" id="GO:0005737">
    <property type="term" value="C:cytoplasm"/>
    <property type="evidence" value="ECO:0007669"/>
    <property type="project" value="TreeGrafter"/>
</dbReference>
<dbReference type="AlphaFoldDB" id="A0A7S3R7W3"/>
<dbReference type="Pfam" id="PF02769">
    <property type="entry name" value="AIRS_C"/>
    <property type="match status" value="1"/>
</dbReference>
<dbReference type="InterPro" id="IPR016188">
    <property type="entry name" value="PurM-like_N"/>
</dbReference>
<dbReference type="PANTHER" id="PTHR10256">
    <property type="entry name" value="SELENIDE, WATER DIKINASE"/>
    <property type="match status" value="1"/>
</dbReference>
<evidence type="ECO:0000256" key="1">
    <source>
        <dbReference type="ARBA" id="ARBA00022679"/>
    </source>
</evidence>
<dbReference type="InterPro" id="IPR004536">
    <property type="entry name" value="SPS/SelD"/>
</dbReference>
<dbReference type="EMBL" id="HBIP01033521">
    <property type="protein sequence ID" value="CAE0505384.1"/>
    <property type="molecule type" value="Transcribed_RNA"/>
</dbReference>
<evidence type="ECO:0000256" key="5">
    <source>
        <dbReference type="ARBA" id="ARBA00023266"/>
    </source>
</evidence>
<keyword evidence="1" id="KW-0808">Transferase</keyword>
<dbReference type="InterPro" id="IPR023753">
    <property type="entry name" value="FAD/NAD-binding_dom"/>
</dbReference>
<dbReference type="GO" id="GO:0005524">
    <property type="term" value="F:ATP binding"/>
    <property type="evidence" value="ECO:0007669"/>
    <property type="project" value="UniProtKB-KW"/>
</dbReference>
<dbReference type="Gene3D" id="3.50.50.100">
    <property type="match status" value="1"/>
</dbReference>
<sequence>MGAPIVKDLVLVGGGHTHVEVIRSFGMKPVAGVRLTLITRDVHTPYSGMLPGFVSGFYAYDECHIDLARLTSWAKARLIHAEATGIDTKARRVQFAGRPSISYDVLSIDIGITPGSEQVPGAREHTIPVKPIDRFVANFDAMLERYRAQDASTPLRVVIVGGGAGGAEIALSLHHRLEEERTSRGHHQLPPAEITLVCRGQLLTGHASYARRALIGIMKQKGIKIVEHCTVVRVDKGMLTVEAPRSGTHSQNGGSTQGKGEGHQLQQQLLQGNNNTVPFDVCMLCTQASAAPWLKLTGLPTDPQGFLAINECLQSEGGPPEVFAAGDVASCAKHPRPKAGVFAVRQGPPLSANLRRFLSGEPLEPFVPQSTWLSLITTGDKYCVGTKGWIGLQGAWLWSLKDYIDRAFMRKYGEDLPDMMKMMSGTGAKAQRPPGPPPVFGAAGPEALALLAESKMRCGGCGAKVGASVLAAALAQVHPRPISRPDVVMGLESPDDAALIRPPPPGKLLVQSVDFFRAFWDDPYILGKIAANHALGDVWAMGAKPVSALALAVVPLMADRLVTEELTQLMSGAIEVLNESGCALVGGHTCEGPELALGFSVTGEVAEAGVMSKGGLRSGQALVLTKPLGTGTLLAAAMQGKAKGRWVMGALSEMAKPSGKAADILASYGCTGCTDVTGFGLLGHLVEMTKPSQVHAELFMQSVPLLSGAQDTLTAGVTSSLHAQNARAAASVHNFDQVLQKHPQLWPILVDPQTGGGLLAGVAWEKAEACVQELRENGYGSAAIIGKVAQPGNAGSPILIS</sequence>
<dbReference type="InterPro" id="IPR010918">
    <property type="entry name" value="PurM-like_C_dom"/>
</dbReference>
<keyword evidence="5" id="KW-0711">Selenium</keyword>
<dbReference type="SUPFAM" id="SSF51905">
    <property type="entry name" value="FAD/NAD(P)-binding domain"/>
    <property type="match status" value="2"/>
</dbReference>
<evidence type="ECO:0000259" key="7">
    <source>
        <dbReference type="Pfam" id="PF00586"/>
    </source>
</evidence>
<evidence type="ECO:0000256" key="6">
    <source>
        <dbReference type="SAM" id="MobiDB-lite"/>
    </source>
</evidence>
<evidence type="ECO:0008006" key="11">
    <source>
        <dbReference type="Google" id="ProtNLM"/>
    </source>
</evidence>
<accession>A0A7S3R7W3</accession>
<keyword evidence="2" id="KW-0547">Nucleotide-binding</keyword>
<keyword evidence="4" id="KW-0067">ATP-binding</keyword>
<dbReference type="Gene3D" id="3.30.1330.10">
    <property type="entry name" value="PurM-like, N-terminal domain"/>
    <property type="match status" value="1"/>
</dbReference>
<evidence type="ECO:0000259" key="8">
    <source>
        <dbReference type="Pfam" id="PF02769"/>
    </source>
</evidence>
<dbReference type="GO" id="GO:0016260">
    <property type="term" value="P:selenocysteine biosynthetic process"/>
    <property type="evidence" value="ECO:0007669"/>
    <property type="project" value="TreeGrafter"/>
</dbReference>
<reference evidence="10" key="1">
    <citation type="submission" date="2021-01" db="EMBL/GenBank/DDBJ databases">
        <authorList>
            <person name="Corre E."/>
            <person name="Pelletier E."/>
            <person name="Niang G."/>
            <person name="Scheremetjew M."/>
            <person name="Finn R."/>
            <person name="Kale V."/>
            <person name="Holt S."/>
            <person name="Cochrane G."/>
            <person name="Meng A."/>
            <person name="Brown T."/>
            <person name="Cohen L."/>
        </authorList>
    </citation>
    <scope>NUCLEOTIDE SEQUENCE</scope>
    <source>
        <strain evidence="10">CCMP1320</strain>
    </source>
</reference>
<dbReference type="Pfam" id="PF07992">
    <property type="entry name" value="Pyr_redox_2"/>
    <property type="match status" value="1"/>
</dbReference>
<evidence type="ECO:0000256" key="4">
    <source>
        <dbReference type="ARBA" id="ARBA00022840"/>
    </source>
</evidence>
<feature type="domain" description="PurM-like C-terminal" evidence="8">
    <location>
        <begin position="617"/>
        <end position="790"/>
    </location>
</feature>
<dbReference type="GO" id="GO:0016491">
    <property type="term" value="F:oxidoreductase activity"/>
    <property type="evidence" value="ECO:0007669"/>
    <property type="project" value="InterPro"/>
</dbReference>
<dbReference type="NCBIfam" id="TIGR00476">
    <property type="entry name" value="selD"/>
    <property type="match status" value="1"/>
</dbReference>
<dbReference type="InterPro" id="IPR036676">
    <property type="entry name" value="PurM-like_C_sf"/>
</dbReference>
<dbReference type="InterPro" id="IPR036188">
    <property type="entry name" value="FAD/NAD-bd_sf"/>
</dbReference>
<proteinExistence type="predicted"/>
<feature type="region of interest" description="Disordered" evidence="6">
    <location>
        <begin position="242"/>
        <end position="264"/>
    </location>
</feature>